<evidence type="ECO:0000313" key="3">
    <source>
        <dbReference type="Proteomes" id="UP001614394"/>
    </source>
</evidence>
<organism evidence="2 3">
    <name type="scientific">Streptomyces fildesensis</name>
    <dbReference type="NCBI Taxonomy" id="375757"/>
    <lineage>
        <taxon>Bacteria</taxon>
        <taxon>Bacillati</taxon>
        <taxon>Actinomycetota</taxon>
        <taxon>Actinomycetes</taxon>
        <taxon>Kitasatosporales</taxon>
        <taxon>Streptomycetaceae</taxon>
        <taxon>Streptomyces</taxon>
    </lineage>
</organism>
<dbReference type="Pfam" id="PF13460">
    <property type="entry name" value="NAD_binding_10"/>
    <property type="match status" value="1"/>
</dbReference>
<gene>
    <name evidence="2" type="ORF">ACIGXA_20735</name>
</gene>
<protein>
    <submittedName>
        <fullName evidence="2">SDR family oxidoreductase</fullName>
    </submittedName>
</protein>
<dbReference type="InterPro" id="IPR051207">
    <property type="entry name" value="ComplexI_NDUFA9_subunit"/>
</dbReference>
<dbReference type="InterPro" id="IPR016040">
    <property type="entry name" value="NAD(P)-bd_dom"/>
</dbReference>
<dbReference type="InterPro" id="IPR036291">
    <property type="entry name" value="NAD(P)-bd_dom_sf"/>
</dbReference>
<dbReference type="Proteomes" id="UP001614394">
    <property type="component" value="Unassembled WGS sequence"/>
</dbReference>
<dbReference type="Gene3D" id="3.40.50.720">
    <property type="entry name" value="NAD(P)-binding Rossmann-like Domain"/>
    <property type="match status" value="1"/>
</dbReference>
<evidence type="ECO:0000259" key="1">
    <source>
        <dbReference type="Pfam" id="PF13460"/>
    </source>
</evidence>
<dbReference type="PANTHER" id="PTHR12126:SF11">
    <property type="entry name" value="NADH DEHYDROGENASE [UBIQUINONE] 1 ALPHA SUBCOMPLEX SUBUNIT 9, MITOCHONDRIAL"/>
    <property type="match status" value="1"/>
</dbReference>
<name>A0ABW8CA25_9ACTN</name>
<dbReference type="PANTHER" id="PTHR12126">
    <property type="entry name" value="NADH-UBIQUINONE OXIDOREDUCTASE 39 KDA SUBUNIT-RELATED"/>
    <property type="match status" value="1"/>
</dbReference>
<keyword evidence="3" id="KW-1185">Reference proteome</keyword>
<dbReference type="SUPFAM" id="SSF51735">
    <property type="entry name" value="NAD(P)-binding Rossmann-fold domains"/>
    <property type="match status" value="1"/>
</dbReference>
<evidence type="ECO:0000313" key="2">
    <source>
        <dbReference type="EMBL" id="MFI9102948.1"/>
    </source>
</evidence>
<dbReference type="RefSeq" id="WP_399651241.1">
    <property type="nucleotide sequence ID" value="NZ_JBITYG010000006.1"/>
</dbReference>
<sequence length="263" mass="27846">MSAKKGPGMRVAVAGGTGVVGRYVVEELTAAGHEPVVLARSRGVDLLSGGAGLDAVLEGVEAVIDVSNVTTTSAKKAVAFFDTVGRNLQDAAARAGVRHHVVLSIVGIDRVGFGYYQGKLRQEEVLKEGPTPWTVLRATQFHEFAEQVRDRLPSPLAVVPRMRIQPVAAREVAQHLVQLTLAPAQGMAPDLAGPHVEQLVDMVRRLLRARHQRRLLLPVKMTGATGAAMTGGGQLPIGPGPRGSQTFDAWLAQHVAQHVAQGG</sequence>
<comment type="caution">
    <text evidence="2">The sequence shown here is derived from an EMBL/GenBank/DDBJ whole genome shotgun (WGS) entry which is preliminary data.</text>
</comment>
<accession>A0ABW8CA25</accession>
<feature type="domain" description="NAD(P)-binding" evidence="1">
    <location>
        <begin position="15"/>
        <end position="152"/>
    </location>
</feature>
<proteinExistence type="predicted"/>
<reference evidence="2 3" key="1">
    <citation type="submission" date="2024-10" db="EMBL/GenBank/DDBJ databases">
        <title>The Natural Products Discovery Center: Release of the First 8490 Sequenced Strains for Exploring Actinobacteria Biosynthetic Diversity.</title>
        <authorList>
            <person name="Kalkreuter E."/>
            <person name="Kautsar S.A."/>
            <person name="Yang D."/>
            <person name="Bader C.D."/>
            <person name="Teijaro C.N."/>
            <person name="Fluegel L."/>
            <person name="Davis C.M."/>
            <person name="Simpson J.R."/>
            <person name="Lauterbach L."/>
            <person name="Steele A.D."/>
            <person name="Gui C."/>
            <person name="Meng S."/>
            <person name="Li G."/>
            <person name="Viehrig K."/>
            <person name="Ye F."/>
            <person name="Su P."/>
            <person name="Kiefer A.F."/>
            <person name="Nichols A."/>
            <person name="Cepeda A.J."/>
            <person name="Yan W."/>
            <person name="Fan B."/>
            <person name="Jiang Y."/>
            <person name="Adhikari A."/>
            <person name="Zheng C.-J."/>
            <person name="Schuster L."/>
            <person name="Cowan T.M."/>
            <person name="Smanski M.J."/>
            <person name="Chevrette M.G."/>
            <person name="De Carvalho L.P.S."/>
            <person name="Shen B."/>
        </authorList>
    </citation>
    <scope>NUCLEOTIDE SEQUENCE [LARGE SCALE GENOMIC DNA]</scope>
    <source>
        <strain evidence="2 3">NPDC053399</strain>
    </source>
</reference>
<dbReference type="EMBL" id="JBITYG010000006">
    <property type="protein sequence ID" value="MFI9102948.1"/>
    <property type="molecule type" value="Genomic_DNA"/>
</dbReference>